<dbReference type="EMBL" id="VLLI01000007">
    <property type="protein sequence ID" value="TWI99253.1"/>
    <property type="molecule type" value="Genomic_DNA"/>
</dbReference>
<keyword evidence="2" id="KW-1185">Reference proteome</keyword>
<dbReference type="OrthoDB" id="5472311at2"/>
<name>A0A562U0P6_9SPHI</name>
<reference evidence="1 2" key="1">
    <citation type="submission" date="2019-07" db="EMBL/GenBank/DDBJ databases">
        <title>Genomic Encyclopedia of Archaeal and Bacterial Type Strains, Phase II (KMG-II): from individual species to whole genera.</title>
        <authorList>
            <person name="Goeker M."/>
        </authorList>
    </citation>
    <scope>NUCLEOTIDE SEQUENCE [LARGE SCALE GENOMIC DNA]</scope>
    <source>
        <strain evidence="1 2">ATCC BAA-1854</strain>
    </source>
</reference>
<dbReference type="Proteomes" id="UP000317010">
    <property type="component" value="Unassembled WGS sequence"/>
</dbReference>
<organism evidence="1 2">
    <name type="scientific">Mucilaginibacter frigoritolerans</name>
    <dbReference type="NCBI Taxonomy" id="652788"/>
    <lineage>
        <taxon>Bacteria</taxon>
        <taxon>Pseudomonadati</taxon>
        <taxon>Bacteroidota</taxon>
        <taxon>Sphingobacteriia</taxon>
        <taxon>Sphingobacteriales</taxon>
        <taxon>Sphingobacteriaceae</taxon>
        <taxon>Mucilaginibacter</taxon>
    </lineage>
</organism>
<gene>
    <name evidence="1" type="ORF">JN11_02570</name>
</gene>
<sequence>MDTLNFYIDKNHFPYEYQNDLSFDNPRLLEVLGSANTWMLWTLRTYLEMKENFDCRLTDEIPASGITLFFRGSISLTQKPNKNQFWVCMVADATWHPYSHVNLFQNKAGITKYAQSYFIRHWYQLGIIKSQSTNSSPKNIYYFGDKANLAPELLSDDWNRFVDENDFSFITPHFSEWNNYTDADIVIGIRSFKKGEQFLNKPSSKLINAWRANVVFIGGEDVAYAEERQTEFDYIDVDSYENFKTSLLKLKMDPTLYQKYRLQALKCSERFPDSFFSGQWKQVITETIIPLYQQSAKADRFKHYKFLITRFIRYKSEALALRLKKAAA</sequence>
<dbReference type="AlphaFoldDB" id="A0A562U0P6"/>
<evidence type="ECO:0008006" key="3">
    <source>
        <dbReference type="Google" id="ProtNLM"/>
    </source>
</evidence>
<evidence type="ECO:0000313" key="1">
    <source>
        <dbReference type="EMBL" id="TWI99253.1"/>
    </source>
</evidence>
<dbReference type="RefSeq" id="WP_144913051.1">
    <property type="nucleotide sequence ID" value="NZ_VLLI01000007.1"/>
</dbReference>
<protein>
    <recommendedName>
        <fullName evidence="3">Glycosyl transferase family 1</fullName>
    </recommendedName>
</protein>
<evidence type="ECO:0000313" key="2">
    <source>
        <dbReference type="Proteomes" id="UP000317010"/>
    </source>
</evidence>
<proteinExistence type="predicted"/>
<accession>A0A562U0P6</accession>
<comment type="caution">
    <text evidence="1">The sequence shown here is derived from an EMBL/GenBank/DDBJ whole genome shotgun (WGS) entry which is preliminary data.</text>
</comment>